<feature type="region of interest" description="Disordered" evidence="2">
    <location>
        <begin position="131"/>
        <end position="186"/>
    </location>
</feature>
<evidence type="ECO:0000256" key="1">
    <source>
        <dbReference type="SAM" id="Coils"/>
    </source>
</evidence>
<dbReference type="HOGENOM" id="CLU_1328551_0_0_1"/>
<organism evidence="3">
    <name type="scientific">Guillardia theta (strain CCMP2712)</name>
    <name type="common">Cryptophyte</name>
    <dbReference type="NCBI Taxonomy" id="905079"/>
    <lineage>
        <taxon>Eukaryota</taxon>
        <taxon>Cryptophyceae</taxon>
        <taxon>Pyrenomonadales</taxon>
        <taxon>Geminigeraceae</taxon>
        <taxon>Guillardia</taxon>
    </lineage>
</organism>
<accession>L1JRW3</accession>
<protein>
    <submittedName>
        <fullName evidence="3 4">Uncharacterized protein</fullName>
    </submittedName>
</protein>
<dbReference type="GeneID" id="17307857"/>
<dbReference type="PaxDb" id="55529-EKX51281"/>
<keyword evidence="1" id="KW-0175">Coiled coil</keyword>
<dbReference type="EnsemblProtists" id="EKX51281">
    <property type="protein sequence ID" value="EKX51281"/>
    <property type="gene ID" value="GUITHDRAFT_103198"/>
</dbReference>
<dbReference type="KEGG" id="gtt:GUITHDRAFT_103198"/>
<sequence length="207" mass="24193">MELKTLDEPAELSEDDLSSALLKKISLSERRNNSLQERIRELEKELVRVKKTSLISRNNQWLYFCNVCRRKTNQANLRIHFAEWKETTIVSVSFVRIIFLQERFHKLKVLYKHFFHWFLLSSQSSSNHHFEPWEAQEGLPHPPSPQPPAQTHAVDSDTASSIADANESKERSRWEELNTSRTSLEKKPRAGLAKLWGMETANTTEFM</sequence>
<evidence type="ECO:0000313" key="4">
    <source>
        <dbReference type="EnsemblProtists" id="EKX51281"/>
    </source>
</evidence>
<dbReference type="Proteomes" id="UP000011087">
    <property type="component" value="Unassembled WGS sequence"/>
</dbReference>
<dbReference type="RefSeq" id="XP_005838261.1">
    <property type="nucleotide sequence ID" value="XM_005838204.1"/>
</dbReference>
<name>L1JRW3_GUITC</name>
<keyword evidence="5" id="KW-1185">Reference proteome</keyword>
<dbReference type="EMBL" id="JH992976">
    <property type="protein sequence ID" value="EKX51281.1"/>
    <property type="molecule type" value="Genomic_DNA"/>
</dbReference>
<evidence type="ECO:0000313" key="5">
    <source>
        <dbReference type="Proteomes" id="UP000011087"/>
    </source>
</evidence>
<reference evidence="4" key="3">
    <citation type="submission" date="2015-06" db="UniProtKB">
        <authorList>
            <consortium name="EnsemblProtists"/>
        </authorList>
    </citation>
    <scope>IDENTIFICATION</scope>
</reference>
<evidence type="ECO:0000256" key="2">
    <source>
        <dbReference type="SAM" id="MobiDB-lite"/>
    </source>
</evidence>
<proteinExistence type="predicted"/>
<reference evidence="5" key="2">
    <citation type="submission" date="2012-11" db="EMBL/GenBank/DDBJ databases">
        <authorList>
            <person name="Kuo A."/>
            <person name="Curtis B.A."/>
            <person name="Tanifuji G."/>
            <person name="Burki F."/>
            <person name="Gruber A."/>
            <person name="Irimia M."/>
            <person name="Maruyama S."/>
            <person name="Arias M.C."/>
            <person name="Ball S.G."/>
            <person name="Gile G.H."/>
            <person name="Hirakawa Y."/>
            <person name="Hopkins J.F."/>
            <person name="Rensing S.A."/>
            <person name="Schmutz J."/>
            <person name="Symeonidi A."/>
            <person name="Elias M."/>
            <person name="Eveleigh R.J."/>
            <person name="Herman E.K."/>
            <person name="Klute M.J."/>
            <person name="Nakayama T."/>
            <person name="Obornik M."/>
            <person name="Reyes-Prieto A."/>
            <person name="Armbrust E.V."/>
            <person name="Aves S.J."/>
            <person name="Beiko R.G."/>
            <person name="Coutinho P."/>
            <person name="Dacks J.B."/>
            <person name="Durnford D.G."/>
            <person name="Fast N.M."/>
            <person name="Green B.R."/>
            <person name="Grisdale C."/>
            <person name="Hempe F."/>
            <person name="Henrissat B."/>
            <person name="Hoppner M.P."/>
            <person name="Ishida K.-I."/>
            <person name="Kim E."/>
            <person name="Koreny L."/>
            <person name="Kroth P.G."/>
            <person name="Liu Y."/>
            <person name="Malik S.-B."/>
            <person name="Maier U.G."/>
            <person name="McRose D."/>
            <person name="Mock T."/>
            <person name="Neilson J.A."/>
            <person name="Onodera N.T."/>
            <person name="Poole A.M."/>
            <person name="Pritham E.J."/>
            <person name="Richards T.A."/>
            <person name="Rocap G."/>
            <person name="Roy S.W."/>
            <person name="Sarai C."/>
            <person name="Schaack S."/>
            <person name="Shirato S."/>
            <person name="Slamovits C.H."/>
            <person name="Spencer D.F."/>
            <person name="Suzuki S."/>
            <person name="Worden A.Z."/>
            <person name="Zauner S."/>
            <person name="Barry K."/>
            <person name="Bell C."/>
            <person name="Bharti A.K."/>
            <person name="Crow J.A."/>
            <person name="Grimwood J."/>
            <person name="Kramer R."/>
            <person name="Lindquist E."/>
            <person name="Lucas S."/>
            <person name="Salamov A."/>
            <person name="McFadden G.I."/>
            <person name="Lane C.E."/>
            <person name="Keeling P.J."/>
            <person name="Gray M.W."/>
            <person name="Grigoriev I.V."/>
            <person name="Archibald J.M."/>
        </authorList>
    </citation>
    <scope>NUCLEOTIDE SEQUENCE</scope>
    <source>
        <strain evidence="5">CCMP2712</strain>
    </source>
</reference>
<reference evidence="3 5" key="1">
    <citation type="journal article" date="2012" name="Nature">
        <title>Algal genomes reveal evolutionary mosaicism and the fate of nucleomorphs.</title>
        <authorList>
            <consortium name="DOE Joint Genome Institute"/>
            <person name="Curtis B.A."/>
            <person name="Tanifuji G."/>
            <person name="Burki F."/>
            <person name="Gruber A."/>
            <person name="Irimia M."/>
            <person name="Maruyama S."/>
            <person name="Arias M.C."/>
            <person name="Ball S.G."/>
            <person name="Gile G.H."/>
            <person name="Hirakawa Y."/>
            <person name="Hopkins J.F."/>
            <person name="Kuo A."/>
            <person name="Rensing S.A."/>
            <person name="Schmutz J."/>
            <person name="Symeonidi A."/>
            <person name="Elias M."/>
            <person name="Eveleigh R.J."/>
            <person name="Herman E.K."/>
            <person name="Klute M.J."/>
            <person name="Nakayama T."/>
            <person name="Obornik M."/>
            <person name="Reyes-Prieto A."/>
            <person name="Armbrust E.V."/>
            <person name="Aves S.J."/>
            <person name="Beiko R.G."/>
            <person name="Coutinho P."/>
            <person name="Dacks J.B."/>
            <person name="Durnford D.G."/>
            <person name="Fast N.M."/>
            <person name="Green B.R."/>
            <person name="Grisdale C.J."/>
            <person name="Hempel F."/>
            <person name="Henrissat B."/>
            <person name="Hoppner M.P."/>
            <person name="Ishida K."/>
            <person name="Kim E."/>
            <person name="Koreny L."/>
            <person name="Kroth P.G."/>
            <person name="Liu Y."/>
            <person name="Malik S.B."/>
            <person name="Maier U.G."/>
            <person name="McRose D."/>
            <person name="Mock T."/>
            <person name="Neilson J.A."/>
            <person name="Onodera N.T."/>
            <person name="Poole A.M."/>
            <person name="Pritham E.J."/>
            <person name="Richards T.A."/>
            <person name="Rocap G."/>
            <person name="Roy S.W."/>
            <person name="Sarai C."/>
            <person name="Schaack S."/>
            <person name="Shirato S."/>
            <person name="Slamovits C.H."/>
            <person name="Spencer D.F."/>
            <person name="Suzuki S."/>
            <person name="Worden A.Z."/>
            <person name="Zauner S."/>
            <person name="Barry K."/>
            <person name="Bell C."/>
            <person name="Bharti A.K."/>
            <person name="Crow J.A."/>
            <person name="Grimwood J."/>
            <person name="Kramer R."/>
            <person name="Lindquist E."/>
            <person name="Lucas S."/>
            <person name="Salamov A."/>
            <person name="McFadden G.I."/>
            <person name="Lane C.E."/>
            <person name="Keeling P.J."/>
            <person name="Gray M.W."/>
            <person name="Grigoriev I.V."/>
            <person name="Archibald J.M."/>
        </authorList>
    </citation>
    <scope>NUCLEOTIDE SEQUENCE</scope>
    <source>
        <strain evidence="3 5">CCMP2712</strain>
    </source>
</reference>
<gene>
    <name evidence="3" type="ORF">GUITHDRAFT_103198</name>
</gene>
<evidence type="ECO:0000313" key="3">
    <source>
        <dbReference type="EMBL" id="EKX51281.1"/>
    </source>
</evidence>
<feature type="compositionally biased region" description="Basic and acidic residues" evidence="2">
    <location>
        <begin position="166"/>
        <end position="186"/>
    </location>
</feature>
<dbReference type="AlphaFoldDB" id="L1JRW3"/>
<feature type="coiled-coil region" evidence="1">
    <location>
        <begin position="25"/>
        <end position="52"/>
    </location>
</feature>